<keyword evidence="12" id="KW-0863">Zinc-finger</keyword>
<evidence type="ECO:0000256" key="5">
    <source>
        <dbReference type="ARBA" id="ARBA00022692"/>
    </source>
</evidence>
<keyword evidence="8" id="KW-0862">Zinc</keyword>
<evidence type="ECO:0000256" key="7">
    <source>
        <dbReference type="ARBA" id="ARBA00022786"/>
    </source>
</evidence>
<protein>
    <recommendedName>
        <fullName evidence="3">RING-type E3 ubiquitin transferase</fullName>
        <ecNumber evidence="3">2.3.2.27</ecNumber>
    </recommendedName>
</protein>
<dbReference type="EC" id="2.3.2.27" evidence="3"/>
<evidence type="ECO:0000256" key="4">
    <source>
        <dbReference type="ARBA" id="ARBA00022679"/>
    </source>
</evidence>
<evidence type="ECO:0000256" key="12">
    <source>
        <dbReference type="PROSITE-ProRule" id="PRU00175"/>
    </source>
</evidence>
<proteinExistence type="inferred from homology"/>
<dbReference type="FunFam" id="3.30.40.10:FF:000632">
    <property type="entry name" value="RING-H2 finger protein ATL73"/>
    <property type="match status" value="2"/>
</dbReference>
<dbReference type="GO" id="GO:0016020">
    <property type="term" value="C:membrane"/>
    <property type="evidence" value="ECO:0007669"/>
    <property type="project" value="UniProtKB-SubCell"/>
</dbReference>
<dbReference type="PANTHER" id="PTHR46905:SF7">
    <property type="entry name" value="RING-H2 FINGER PROTEIN ATL78"/>
    <property type="match status" value="1"/>
</dbReference>
<dbReference type="PANTHER" id="PTHR46905">
    <property type="entry name" value="RING-H2 FINGER PROTEIN ATL78"/>
    <property type="match status" value="1"/>
</dbReference>
<dbReference type="OrthoDB" id="8062037at2759"/>
<keyword evidence="9 13" id="KW-1133">Transmembrane helix</keyword>
<evidence type="ECO:0000256" key="1">
    <source>
        <dbReference type="ARBA" id="ARBA00000900"/>
    </source>
</evidence>
<feature type="domain" description="RING-type" evidence="14">
    <location>
        <begin position="128"/>
        <end position="170"/>
    </location>
</feature>
<dbReference type="SUPFAM" id="SSF57850">
    <property type="entry name" value="RING/U-box"/>
    <property type="match status" value="2"/>
</dbReference>
<keyword evidence="6" id="KW-0479">Metal-binding</keyword>
<dbReference type="InterPro" id="IPR013083">
    <property type="entry name" value="Znf_RING/FYVE/PHD"/>
</dbReference>
<dbReference type="PROSITE" id="PS50089">
    <property type="entry name" value="ZF_RING_2"/>
    <property type="match status" value="2"/>
</dbReference>
<evidence type="ECO:0000259" key="14">
    <source>
        <dbReference type="PROSITE" id="PS50089"/>
    </source>
</evidence>
<comment type="subcellular location">
    <subcellularLocation>
        <location evidence="2">Membrane</location>
        <topology evidence="2">Single-pass membrane protein</topology>
    </subcellularLocation>
</comment>
<feature type="domain" description="RING-type" evidence="14">
    <location>
        <begin position="267"/>
        <end position="309"/>
    </location>
</feature>
<evidence type="ECO:0000256" key="9">
    <source>
        <dbReference type="ARBA" id="ARBA00022989"/>
    </source>
</evidence>
<accession>A0A2P5XAF9</accession>
<comment type="catalytic activity">
    <reaction evidence="1">
        <text>S-ubiquitinyl-[E2 ubiquitin-conjugating enzyme]-L-cysteine + [acceptor protein]-L-lysine = [E2 ubiquitin-conjugating enzyme]-L-cysteine + N(6)-ubiquitinyl-[acceptor protein]-L-lysine.</text>
        <dbReference type="EC" id="2.3.2.27"/>
    </reaction>
</comment>
<sequence>MSISIPTQVLQGLLGEFHSRRLLLTPTTASPPSSEIHHNSSDLYTRNNSFDANIVMVLSVLLCALICSLGLNSIIRCALRCSSLIASESGATTSSRLANKGVKRKALKTFPTVNYSADLKLPGLDSECIICLSDFTTGDRVRLLPKCNHGFHVRCIDKWLSAHSSCPKCRHCLVDTCQKIVGCTQASSSEPPPVQETILSIITPVDREGFIHSYRCALRCSSLIASESGATTSSRLANKGVKRKALKTFPTVNYSADLKLPGLDSECIICLSDFTTGDRVRLLPKCNHGFHVRCIDKWLSAHSSCPKCRHCLVDTCQKIVGCTQASSSEPPPVQETILSIITPVDREGFIHSYR</sequence>
<evidence type="ECO:0000256" key="11">
    <source>
        <dbReference type="ARBA" id="ARBA00024209"/>
    </source>
</evidence>
<keyword evidence="7" id="KW-0833">Ubl conjugation pathway</keyword>
<dbReference type="GO" id="GO:0016567">
    <property type="term" value="P:protein ubiquitination"/>
    <property type="evidence" value="ECO:0007669"/>
    <property type="project" value="UniProtKB-UniPathway"/>
</dbReference>
<keyword evidence="4" id="KW-0808">Transferase</keyword>
<evidence type="ECO:0000256" key="2">
    <source>
        <dbReference type="ARBA" id="ARBA00004167"/>
    </source>
</evidence>
<dbReference type="AlphaFoldDB" id="A0A2P5XAF9"/>
<evidence type="ECO:0000313" key="15">
    <source>
        <dbReference type="EMBL" id="PPS00331.1"/>
    </source>
</evidence>
<dbReference type="CDD" id="cd16461">
    <property type="entry name" value="RING-H2_EL5-like"/>
    <property type="match status" value="2"/>
</dbReference>
<keyword evidence="10 13" id="KW-0472">Membrane</keyword>
<feature type="transmembrane region" description="Helical" evidence="13">
    <location>
        <begin position="54"/>
        <end position="75"/>
    </location>
</feature>
<dbReference type="UniPathway" id="UPA00143"/>
<dbReference type="EMBL" id="KZ665314">
    <property type="protein sequence ID" value="PPS00331.1"/>
    <property type="molecule type" value="Genomic_DNA"/>
</dbReference>
<name>A0A2P5XAF9_GOSBA</name>
<gene>
    <name evidence="15" type="ORF">GOBAR_AA20332</name>
</gene>
<evidence type="ECO:0000256" key="13">
    <source>
        <dbReference type="SAM" id="Phobius"/>
    </source>
</evidence>
<dbReference type="GO" id="GO:0061630">
    <property type="term" value="F:ubiquitin protein ligase activity"/>
    <property type="evidence" value="ECO:0007669"/>
    <property type="project" value="UniProtKB-EC"/>
</dbReference>
<evidence type="ECO:0000256" key="3">
    <source>
        <dbReference type="ARBA" id="ARBA00012483"/>
    </source>
</evidence>
<evidence type="ECO:0000313" key="16">
    <source>
        <dbReference type="Proteomes" id="UP000239757"/>
    </source>
</evidence>
<evidence type="ECO:0000256" key="8">
    <source>
        <dbReference type="ARBA" id="ARBA00022833"/>
    </source>
</evidence>
<dbReference type="Pfam" id="PF13639">
    <property type="entry name" value="zf-RING_2"/>
    <property type="match status" value="2"/>
</dbReference>
<comment type="similarity">
    <text evidence="11">Belongs to the RING-type zinc finger family. ATL subfamily.</text>
</comment>
<dbReference type="Proteomes" id="UP000239757">
    <property type="component" value="Unassembled WGS sequence"/>
</dbReference>
<keyword evidence="5 13" id="KW-0812">Transmembrane</keyword>
<dbReference type="Gene3D" id="3.30.40.10">
    <property type="entry name" value="Zinc/RING finger domain, C3HC4 (zinc finger)"/>
    <property type="match status" value="2"/>
</dbReference>
<dbReference type="InterPro" id="IPR044602">
    <property type="entry name" value="ATL10/ATL72-79-like"/>
</dbReference>
<reference evidence="15 16" key="1">
    <citation type="submission" date="2015-01" db="EMBL/GenBank/DDBJ databases">
        <title>Genome of allotetraploid Gossypium barbadense reveals genomic plasticity and fiber elongation in cotton evolution.</title>
        <authorList>
            <person name="Chen X."/>
            <person name="Liu X."/>
            <person name="Zhao B."/>
            <person name="Zheng H."/>
            <person name="Hu Y."/>
            <person name="Lu G."/>
            <person name="Yang C."/>
            <person name="Chen J."/>
            <person name="Shan C."/>
            <person name="Zhang L."/>
            <person name="Zhou Y."/>
            <person name="Wang L."/>
            <person name="Guo W."/>
            <person name="Bai Y."/>
            <person name="Ruan J."/>
            <person name="Shangguan X."/>
            <person name="Mao Y."/>
            <person name="Jiang J."/>
            <person name="Zhu Y."/>
            <person name="Lei J."/>
            <person name="Kang H."/>
            <person name="Chen S."/>
            <person name="He X."/>
            <person name="Wang R."/>
            <person name="Wang Y."/>
            <person name="Chen J."/>
            <person name="Wang L."/>
            <person name="Yu S."/>
            <person name="Wang B."/>
            <person name="Wei J."/>
            <person name="Song S."/>
            <person name="Lu X."/>
            <person name="Gao Z."/>
            <person name="Gu W."/>
            <person name="Deng X."/>
            <person name="Ma D."/>
            <person name="Wang S."/>
            <person name="Liang W."/>
            <person name="Fang L."/>
            <person name="Cai C."/>
            <person name="Zhu X."/>
            <person name="Zhou B."/>
            <person name="Zhang Y."/>
            <person name="Chen Z."/>
            <person name="Xu S."/>
            <person name="Zhu R."/>
            <person name="Wang S."/>
            <person name="Zhang T."/>
            <person name="Zhao G."/>
        </authorList>
    </citation>
    <scope>NUCLEOTIDE SEQUENCE [LARGE SCALE GENOMIC DNA]</scope>
    <source>
        <strain evidence="16">cv. Xinhai21</strain>
        <tissue evidence="15">Leaf</tissue>
    </source>
</reference>
<evidence type="ECO:0000256" key="6">
    <source>
        <dbReference type="ARBA" id="ARBA00022723"/>
    </source>
</evidence>
<dbReference type="SMART" id="SM00184">
    <property type="entry name" value="RING"/>
    <property type="match status" value="2"/>
</dbReference>
<organism evidence="15 16">
    <name type="scientific">Gossypium barbadense</name>
    <name type="common">Sea Island cotton</name>
    <name type="synonym">Hibiscus barbadensis</name>
    <dbReference type="NCBI Taxonomy" id="3634"/>
    <lineage>
        <taxon>Eukaryota</taxon>
        <taxon>Viridiplantae</taxon>
        <taxon>Streptophyta</taxon>
        <taxon>Embryophyta</taxon>
        <taxon>Tracheophyta</taxon>
        <taxon>Spermatophyta</taxon>
        <taxon>Magnoliopsida</taxon>
        <taxon>eudicotyledons</taxon>
        <taxon>Gunneridae</taxon>
        <taxon>Pentapetalae</taxon>
        <taxon>rosids</taxon>
        <taxon>malvids</taxon>
        <taxon>Malvales</taxon>
        <taxon>Malvaceae</taxon>
        <taxon>Malvoideae</taxon>
        <taxon>Gossypium</taxon>
    </lineage>
</organism>
<dbReference type="GO" id="GO:0008270">
    <property type="term" value="F:zinc ion binding"/>
    <property type="evidence" value="ECO:0007669"/>
    <property type="project" value="UniProtKB-KW"/>
</dbReference>
<dbReference type="InterPro" id="IPR001841">
    <property type="entry name" value="Znf_RING"/>
</dbReference>
<evidence type="ECO:0000256" key="10">
    <source>
        <dbReference type="ARBA" id="ARBA00023136"/>
    </source>
</evidence>